<evidence type="ECO:0000256" key="1">
    <source>
        <dbReference type="SAM" id="Phobius"/>
    </source>
</evidence>
<organism evidence="2 3">
    <name type="scientific">Reyranella humidisoli</name>
    <dbReference type="NCBI Taxonomy" id="2849149"/>
    <lineage>
        <taxon>Bacteria</taxon>
        <taxon>Pseudomonadati</taxon>
        <taxon>Pseudomonadota</taxon>
        <taxon>Alphaproteobacteria</taxon>
        <taxon>Hyphomicrobiales</taxon>
        <taxon>Reyranellaceae</taxon>
        <taxon>Reyranella</taxon>
    </lineage>
</organism>
<keyword evidence="1" id="KW-1133">Transmembrane helix</keyword>
<gene>
    <name evidence="2" type="ORF">KQ910_16005</name>
</gene>
<sequence length="117" mass="12380">MSAGSEGGGATAVRTPPFGTSQRIRSRAIWAVSLFTAAIPPAVVGLGIATATDDQANVAMPLALFFWVLGFLFALWAAVPTLRYWEALPGQTRWLGALPLLSVSLFISLALLVPLVR</sequence>
<dbReference type="EMBL" id="JAHOPB010000001">
    <property type="protein sequence ID" value="MBU8875278.1"/>
    <property type="molecule type" value="Genomic_DNA"/>
</dbReference>
<dbReference type="RefSeq" id="WP_216962271.1">
    <property type="nucleotide sequence ID" value="NZ_JAHOPB010000001.1"/>
</dbReference>
<reference evidence="2 3" key="1">
    <citation type="submission" date="2021-06" db="EMBL/GenBank/DDBJ databases">
        <authorList>
            <person name="Lee D.H."/>
        </authorList>
    </citation>
    <scope>NUCLEOTIDE SEQUENCE [LARGE SCALE GENOMIC DNA]</scope>
    <source>
        <strain evidence="2 3">MMS21-HV4-11</strain>
    </source>
</reference>
<feature type="transmembrane region" description="Helical" evidence="1">
    <location>
        <begin position="28"/>
        <end position="52"/>
    </location>
</feature>
<feature type="transmembrane region" description="Helical" evidence="1">
    <location>
        <begin position="94"/>
        <end position="116"/>
    </location>
</feature>
<keyword evidence="3" id="KW-1185">Reference proteome</keyword>
<keyword evidence="1" id="KW-0812">Transmembrane</keyword>
<protein>
    <submittedName>
        <fullName evidence="2">Uncharacterized protein</fullName>
    </submittedName>
</protein>
<feature type="transmembrane region" description="Helical" evidence="1">
    <location>
        <begin position="58"/>
        <end position="82"/>
    </location>
</feature>
<evidence type="ECO:0000313" key="3">
    <source>
        <dbReference type="Proteomes" id="UP000727907"/>
    </source>
</evidence>
<keyword evidence="1" id="KW-0472">Membrane</keyword>
<dbReference type="Proteomes" id="UP000727907">
    <property type="component" value="Unassembled WGS sequence"/>
</dbReference>
<name>A0ABS6ILT1_9HYPH</name>
<accession>A0ABS6ILT1</accession>
<proteinExistence type="predicted"/>
<comment type="caution">
    <text evidence="2">The sequence shown here is derived from an EMBL/GenBank/DDBJ whole genome shotgun (WGS) entry which is preliminary data.</text>
</comment>
<evidence type="ECO:0000313" key="2">
    <source>
        <dbReference type="EMBL" id="MBU8875278.1"/>
    </source>
</evidence>